<gene>
    <name evidence="1" type="ORF">RRG08_036037</name>
</gene>
<protein>
    <submittedName>
        <fullName evidence="1">Uncharacterized protein</fullName>
    </submittedName>
</protein>
<dbReference type="AlphaFoldDB" id="A0AAE1AKY5"/>
<evidence type="ECO:0000313" key="2">
    <source>
        <dbReference type="Proteomes" id="UP001283361"/>
    </source>
</evidence>
<dbReference type="EMBL" id="JAWDGP010001628">
    <property type="protein sequence ID" value="KAK3789744.1"/>
    <property type="molecule type" value="Genomic_DNA"/>
</dbReference>
<keyword evidence="2" id="KW-1185">Reference proteome</keyword>
<sequence length="105" mass="11289">MSQGRLSVSGQFSEPGVCEPEEFALAAFALASRMEPAGLSHVIHAVRDGSLALCPVADKRPNTPKPAGFFTSSPVQHRQRQVSLIVCVWSRGGREAEIMPNTRDG</sequence>
<name>A0AAE1AKY5_9GAST</name>
<comment type="caution">
    <text evidence="1">The sequence shown here is derived from an EMBL/GenBank/DDBJ whole genome shotgun (WGS) entry which is preliminary data.</text>
</comment>
<proteinExistence type="predicted"/>
<dbReference type="Proteomes" id="UP001283361">
    <property type="component" value="Unassembled WGS sequence"/>
</dbReference>
<organism evidence="1 2">
    <name type="scientific">Elysia crispata</name>
    <name type="common">lettuce slug</name>
    <dbReference type="NCBI Taxonomy" id="231223"/>
    <lineage>
        <taxon>Eukaryota</taxon>
        <taxon>Metazoa</taxon>
        <taxon>Spiralia</taxon>
        <taxon>Lophotrochozoa</taxon>
        <taxon>Mollusca</taxon>
        <taxon>Gastropoda</taxon>
        <taxon>Heterobranchia</taxon>
        <taxon>Euthyneura</taxon>
        <taxon>Panpulmonata</taxon>
        <taxon>Sacoglossa</taxon>
        <taxon>Placobranchoidea</taxon>
        <taxon>Plakobranchidae</taxon>
        <taxon>Elysia</taxon>
    </lineage>
</organism>
<evidence type="ECO:0000313" key="1">
    <source>
        <dbReference type="EMBL" id="KAK3789744.1"/>
    </source>
</evidence>
<reference evidence="1" key="1">
    <citation type="journal article" date="2023" name="G3 (Bethesda)">
        <title>A reference genome for the long-term kleptoplast-retaining sea slug Elysia crispata morphotype clarki.</title>
        <authorList>
            <person name="Eastman K.E."/>
            <person name="Pendleton A.L."/>
            <person name="Shaikh M.A."/>
            <person name="Suttiyut T."/>
            <person name="Ogas R."/>
            <person name="Tomko P."/>
            <person name="Gavelis G."/>
            <person name="Widhalm J.R."/>
            <person name="Wisecaver J.H."/>
        </authorList>
    </citation>
    <scope>NUCLEOTIDE SEQUENCE</scope>
    <source>
        <strain evidence="1">ECLA1</strain>
    </source>
</reference>
<accession>A0AAE1AKY5</accession>